<feature type="domain" description="MobA-like NTP transferase" evidence="1">
    <location>
        <begin position="8"/>
        <end position="166"/>
    </location>
</feature>
<dbReference type="InterPro" id="IPR029044">
    <property type="entry name" value="Nucleotide-diphossugar_trans"/>
</dbReference>
<evidence type="ECO:0000313" key="3">
    <source>
        <dbReference type="Proteomes" id="UP000680279"/>
    </source>
</evidence>
<name>A0ABQ4K6K5_9BACI</name>
<reference evidence="2 3" key="1">
    <citation type="submission" date="2021-03" db="EMBL/GenBank/DDBJ databases">
        <title>Antimicrobial resistance genes in bacteria isolated from Japanese honey, and their potential for conferring macrolide and lincosamide resistance in the American foulbrood pathogen Paenibacillus larvae.</title>
        <authorList>
            <person name="Okamoto M."/>
            <person name="Kumagai M."/>
            <person name="Kanamori H."/>
            <person name="Takamatsu D."/>
        </authorList>
    </citation>
    <scope>NUCLEOTIDE SEQUENCE [LARGE SCALE GENOMIC DNA]</scope>
    <source>
        <strain evidence="2 3">J1TS3</strain>
    </source>
</reference>
<comment type="caution">
    <text evidence="2">The sequence shown here is derived from an EMBL/GenBank/DDBJ whole genome shotgun (WGS) entry which is preliminary data.</text>
</comment>
<dbReference type="RefSeq" id="WP_018705000.1">
    <property type="nucleotide sequence ID" value="NZ_BOQT01000008.1"/>
</dbReference>
<proteinExistence type="predicted"/>
<dbReference type="InterPro" id="IPR025877">
    <property type="entry name" value="MobA-like_NTP_Trfase"/>
</dbReference>
<evidence type="ECO:0000313" key="2">
    <source>
        <dbReference type="EMBL" id="GIN21368.1"/>
    </source>
</evidence>
<accession>A0ABQ4K6K5</accession>
<protein>
    <submittedName>
        <fullName evidence="2">Glycosyl transferase</fullName>
    </submittedName>
</protein>
<dbReference type="Gene3D" id="3.90.550.10">
    <property type="entry name" value="Spore Coat Polysaccharide Biosynthesis Protein SpsA, Chain A"/>
    <property type="match status" value="1"/>
</dbReference>
<dbReference type="PANTHER" id="PTHR43777">
    <property type="entry name" value="MOLYBDENUM COFACTOR CYTIDYLYLTRANSFERASE"/>
    <property type="match status" value="1"/>
</dbReference>
<organism evidence="2 3">
    <name type="scientific">Siminovitchia fordii</name>
    <dbReference type="NCBI Taxonomy" id="254759"/>
    <lineage>
        <taxon>Bacteria</taxon>
        <taxon>Bacillati</taxon>
        <taxon>Bacillota</taxon>
        <taxon>Bacilli</taxon>
        <taxon>Bacillales</taxon>
        <taxon>Bacillaceae</taxon>
        <taxon>Siminovitchia</taxon>
    </lineage>
</organism>
<evidence type="ECO:0000259" key="1">
    <source>
        <dbReference type="Pfam" id="PF12804"/>
    </source>
</evidence>
<dbReference type="GO" id="GO:0016740">
    <property type="term" value="F:transferase activity"/>
    <property type="evidence" value="ECO:0007669"/>
    <property type="project" value="UniProtKB-KW"/>
</dbReference>
<dbReference type="PANTHER" id="PTHR43777:SF1">
    <property type="entry name" value="MOLYBDENUM COFACTOR CYTIDYLYLTRANSFERASE"/>
    <property type="match status" value="1"/>
</dbReference>
<sequence length="205" mass="23034">MSEFKTAAILLAAGLSSRMGQLKALLPWKGRTLIQYQIEQMKQAKINEIVIVLGYQAERVQKNISGYDVKKVINESYKEGKSSSIRMGISSFQGDAEGILISAVDQPVPSGVLKKMTKHLKESGAAVVIPMYEKRRGHPILFHGSLKTELQLIKEETMGLRSIIHKFEQQIAYLDVEDPSVLLNFNKPGDYFNKRQEAPNESIRD</sequence>
<dbReference type="EMBL" id="BOQT01000008">
    <property type="protein sequence ID" value="GIN21368.1"/>
    <property type="molecule type" value="Genomic_DNA"/>
</dbReference>
<gene>
    <name evidence="2" type="ORF">J1TS3_25020</name>
</gene>
<dbReference type="CDD" id="cd04182">
    <property type="entry name" value="GT_2_like_f"/>
    <property type="match status" value="1"/>
</dbReference>
<dbReference type="Pfam" id="PF12804">
    <property type="entry name" value="NTP_transf_3"/>
    <property type="match status" value="1"/>
</dbReference>
<dbReference type="Proteomes" id="UP000680279">
    <property type="component" value="Unassembled WGS sequence"/>
</dbReference>
<keyword evidence="2" id="KW-0808">Transferase</keyword>
<keyword evidence="3" id="KW-1185">Reference proteome</keyword>
<dbReference type="SUPFAM" id="SSF53448">
    <property type="entry name" value="Nucleotide-diphospho-sugar transferases"/>
    <property type="match status" value="1"/>
</dbReference>